<evidence type="ECO:0000313" key="1">
    <source>
        <dbReference type="EMBL" id="KZN15900.1"/>
    </source>
</evidence>
<organism evidence="1 2">
    <name type="scientific">Pseudomonas fluorescens</name>
    <dbReference type="NCBI Taxonomy" id="294"/>
    <lineage>
        <taxon>Bacteria</taxon>
        <taxon>Pseudomonadati</taxon>
        <taxon>Pseudomonadota</taxon>
        <taxon>Gammaproteobacteria</taxon>
        <taxon>Pseudomonadales</taxon>
        <taxon>Pseudomonadaceae</taxon>
        <taxon>Pseudomonas</taxon>
    </lineage>
</organism>
<reference evidence="2" key="1">
    <citation type="submission" date="2016-03" db="EMBL/GenBank/DDBJ databases">
        <authorList>
            <person name="Ray J."/>
            <person name="Price M."/>
            <person name="Deutschbauer A."/>
        </authorList>
    </citation>
    <scope>NUCLEOTIDE SEQUENCE [LARGE SCALE GENOMIC DNA]</scope>
    <source>
        <strain evidence="2">FW300-N1B4</strain>
    </source>
</reference>
<dbReference type="RefSeq" id="WP_063341184.1">
    <property type="nucleotide sequence ID" value="NZ_LUKJ01000003.1"/>
</dbReference>
<name>A0A166MM15_PSEFL</name>
<dbReference type="EMBL" id="LUKJ01000003">
    <property type="protein sequence ID" value="KZN15900.1"/>
    <property type="molecule type" value="Genomic_DNA"/>
</dbReference>
<proteinExistence type="predicted"/>
<dbReference type="Proteomes" id="UP000076489">
    <property type="component" value="Unassembled WGS sequence"/>
</dbReference>
<sequence length="305" mass="34476">MITDIPTSDEFSSAAYAQFDFAWDIVISFLTTLDEAGQYAEVDNDDKAQFWEAARQRILTSLIIAQQGIELAIKGKLVNVSPFLLIAGSPSDWPKDKTGTGIAYSEFRTIDAQDLIKVYNTVHDKPFDQKFADLFEQVRRLRNQAMHSVNAGLKISAKEVIMIILEAHEHLFPDQSWVLARKEFLFNAPAAQVYFGNDFIDGMLVREFCTVFDLLTKTEGERFFNVTAEVRKYICPECKRHAEEINGPIPRYAVLDPNKPTSTIIRCFVCNEGHLVSRTPCIHPGCRGNVISEEYDRCCTCGEGQ</sequence>
<dbReference type="AlphaFoldDB" id="A0A166MM15"/>
<evidence type="ECO:0000313" key="2">
    <source>
        <dbReference type="Proteomes" id="UP000076489"/>
    </source>
</evidence>
<comment type="caution">
    <text evidence="1">The sequence shown here is derived from an EMBL/GenBank/DDBJ whole genome shotgun (WGS) entry which is preliminary data.</text>
</comment>
<dbReference type="OrthoDB" id="1234180at2"/>
<protein>
    <submittedName>
        <fullName evidence="1">Uncharacterized protein</fullName>
    </submittedName>
</protein>
<gene>
    <name evidence="1" type="ORF">A1D17_06890</name>
</gene>
<accession>A0A166MM15</accession>
<reference evidence="1 2" key="2">
    <citation type="journal article" date="2018" name="Nature">
        <title>Mutant phenotypes for thousands of bacterial genes of unknown function.</title>
        <authorList>
            <person name="Price M.N."/>
            <person name="Wetmore K.M."/>
            <person name="Waters R.J."/>
            <person name="Callaghan M."/>
            <person name="Ray J."/>
            <person name="Liu H."/>
            <person name="Kuehl J.V."/>
            <person name="Melnyk R.A."/>
            <person name="Lamson J.S."/>
            <person name="Suh Y."/>
            <person name="Carlson H.K."/>
            <person name="Esquivel Z."/>
            <person name="Sadeeshkumar H."/>
            <person name="Chakraborty R."/>
            <person name="Zane G.M."/>
            <person name="Rubin B.E."/>
            <person name="Wall J.D."/>
            <person name="Visel A."/>
            <person name="Bristow J."/>
            <person name="Blow M.J."/>
            <person name="Arkin A.P."/>
            <person name="Deutschbauer A.M."/>
        </authorList>
    </citation>
    <scope>NUCLEOTIDE SEQUENCE [LARGE SCALE GENOMIC DNA]</scope>
    <source>
        <strain evidence="1 2">FW300-N1B4</strain>
    </source>
</reference>